<evidence type="ECO:0000313" key="2">
    <source>
        <dbReference type="Proteomes" id="UP000000602"/>
    </source>
</evidence>
<evidence type="ECO:0000313" key="1">
    <source>
        <dbReference type="EMBL" id="CAG37507.1"/>
    </source>
</evidence>
<dbReference type="STRING" id="177439.DP2778"/>
<keyword evidence="2" id="KW-1185">Reference proteome</keyword>
<gene>
    <name evidence="1" type="ordered locus">DP2778</name>
</gene>
<accession>Q6AJH3</accession>
<proteinExistence type="predicted"/>
<name>Q6AJH3_DESPS</name>
<reference evidence="2" key="1">
    <citation type="journal article" date="2004" name="Environ. Microbiol.">
        <title>The genome of Desulfotalea psychrophila, a sulfate-reducing bacterium from permanently cold Arctic sediments.</title>
        <authorList>
            <person name="Rabus R."/>
            <person name="Ruepp A."/>
            <person name="Frickey T."/>
            <person name="Rattei T."/>
            <person name="Fartmann B."/>
            <person name="Stark M."/>
            <person name="Bauer M."/>
            <person name="Zibat A."/>
            <person name="Lombardot T."/>
            <person name="Becker I."/>
            <person name="Amann J."/>
            <person name="Gellner K."/>
            <person name="Teeling H."/>
            <person name="Leuschner W.D."/>
            <person name="Gloeckner F.-O."/>
            <person name="Lupas A.N."/>
            <person name="Amann R."/>
            <person name="Klenk H.-P."/>
        </authorList>
    </citation>
    <scope>NUCLEOTIDE SEQUENCE [LARGE SCALE GENOMIC DNA]</scope>
    <source>
        <strain evidence="2">DSM 12343 / LSv54</strain>
    </source>
</reference>
<dbReference type="EMBL" id="CR522870">
    <property type="protein sequence ID" value="CAG37507.1"/>
    <property type="molecule type" value="Genomic_DNA"/>
</dbReference>
<organism evidence="1 2">
    <name type="scientific">Desulfotalea psychrophila (strain LSv54 / DSM 12343)</name>
    <dbReference type="NCBI Taxonomy" id="177439"/>
    <lineage>
        <taxon>Bacteria</taxon>
        <taxon>Pseudomonadati</taxon>
        <taxon>Thermodesulfobacteriota</taxon>
        <taxon>Desulfobulbia</taxon>
        <taxon>Desulfobulbales</taxon>
        <taxon>Desulfocapsaceae</taxon>
        <taxon>Desulfotalea</taxon>
    </lineage>
</organism>
<protein>
    <submittedName>
        <fullName evidence="1">Uncharacterized protein</fullName>
    </submittedName>
</protein>
<dbReference type="KEGG" id="dps:DP2778"/>
<dbReference type="AlphaFoldDB" id="Q6AJH3"/>
<sequence length="61" mass="7118">MRRRSFKALLFLLVAEVLYCYFLKSRSSGDEKLSFGLVRAESFIRLYLGLSVESLREINIL</sequence>
<dbReference type="HOGENOM" id="CLU_2914993_0_0_7"/>
<dbReference type="Proteomes" id="UP000000602">
    <property type="component" value="Chromosome"/>
</dbReference>